<feature type="compositionally biased region" description="Basic and acidic residues" evidence="1">
    <location>
        <begin position="411"/>
        <end position="421"/>
    </location>
</feature>
<sequence length="528" mass="56964">MHGACDALFVSVEGGLSYEVFLLGLTGLEPDILGRHVVPSEALLRTLPRLRDMLAPRILVRAKSIQEWLQGQLHADDCPCAAHVWSALLDRLKAPLPPWDEVQQKVQDLQQRFLRLALGGRGAVPSTDSPLIAAEIVGLLNALGLRLPAKGSKMSMASVSQGDWDVEDLKRTGLDPGLGLQALSNGIKVIAGLQQLLRARYPGSMVGSVELGRQEELLLCAFRDARGPGGSRAVAPVWDEDSPSAFETPHCSPVCAGASSVPVPCSTVQLFRETQFKGRQDKEGQASQVAQVSSRRDSWTSASTGRLPMPSCSESVRADELLELDADFLSRGQGLQGLQGLPPSKLQPPSSWQSILSGRTSRWSCGASSCGTSPGSLASSRRRGSEPPGRKSDGFASTPRETPRVPRVGAARRDSYFDRMRARASRAIASKSPDPGITEAVKRAQHRARRAQQQQAEKDAADAQARAGPTGELVPHATARLFKRRDERLQRFIQRQETVTGESEVSRPCPALTSMESPQPLPSPEPCP</sequence>
<feature type="region of interest" description="Disordered" evidence="1">
    <location>
        <begin position="363"/>
        <end position="474"/>
    </location>
</feature>
<evidence type="ECO:0000313" key="3">
    <source>
        <dbReference type="Proteomes" id="UP000604046"/>
    </source>
</evidence>
<organism evidence="2 3">
    <name type="scientific">Symbiodinium natans</name>
    <dbReference type="NCBI Taxonomy" id="878477"/>
    <lineage>
        <taxon>Eukaryota</taxon>
        <taxon>Sar</taxon>
        <taxon>Alveolata</taxon>
        <taxon>Dinophyceae</taxon>
        <taxon>Suessiales</taxon>
        <taxon>Symbiodiniaceae</taxon>
        <taxon>Symbiodinium</taxon>
    </lineage>
</organism>
<feature type="compositionally biased region" description="Polar residues" evidence="1">
    <location>
        <begin position="285"/>
        <end position="304"/>
    </location>
</feature>
<dbReference type="EMBL" id="CAJNDS010002161">
    <property type="protein sequence ID" value="CAE7356467.1"/>
    <property type="molecule type" value="Genomic_DNA"/>
</dbReference>
<feature type="compositionally biased region" description="Polar residues" evidence="1">
    <location>
        <begin position="493"/>
        <end position="503"/>
    </location>
</feature>
<feature type="region of interest" description="Disordered" evidence="1">
    <location>
        <begin position="276"/>
        <end position="312"/>
    </location>
</feature>
<protein>
    <submittedName>
        <fullName evidence="2">Uncharacterized protein</fullName>
    </submittedName>
</protein>
<feature type="compositionally biased region" description="Basic and acidic residues" evidence="1">
    <location>
        <begin position="383"/>
        <end position="393"/>
    </location>
</feature>
<keyword evidence="3" id="KW-1185">Reference proteome</keyword>
<comment type="caution">
    <text evidence="2">The sequence shown here is derived from an EMBL/GenBank/DDBJ whole genome shotgun (WGS) entry which is preliminary data.</text>
</comment>
<proteinExistence type="predicted"/>
<reference evidence="2" key="1">
    <citation type="submission" date="2021-02" db="EMBL/GenBank/DDBJ databases">
        <authorList>
            <person name="Dougan E. K."/>
            <person name="Rhodes N."/>
            <person name="Thang M."/>
            <person name="Chan C."/>
        </authorList>
    </citation>
    <scope>NUCLEOTIDE SEQUENCE</scope>
</reference>
<evidence type="ECO:0000256" key="1">
    <source>
        <dbReference type="SAM" id="MobiDB-lite"/>
    </source>
</evidence>
<name>A0A812PJX5_9DINO</name>
<feature type="region of interest" description="Disordered" evidence="1">
    <location>
        <begin position="493"/>
        <end position="528"/>
    </location>
</feature>
<feature type="compositionally biased region" description="Pro residues" evidence="1">
    <location>
        <begin position="519"/>
        <end position="528"/>
    </location>
</feature>
<accession>A0A812PJX5</accession>
<gene>
    <name evidence="2" type="ORF">SNAT2548_LOCUS18980</name>
</gene>
<dbReference type="OrthoDB" id="434106at2759"/>
<feature type="compositionally biased region" description="Polar residues" evidence="1">
    <location>
        <begin position="363"/>
        <end position="378"/>
    </location>
</feature>
<dbReference type="Proteomes" id="UP000604046">
    <property type="component" value="Unassembled WGS sequence"/>
</dbReference>
<evidence type="ECO:0000313" key="2">
    <source>
        <dbReference type="EMBL" id="CAE7356467.1"/>
    </source>
</evidence>
<dbReference type="AlphaFoldDB" id="A0A812PJX5"/>